<keyword evidence="2" id="KW-1185">Reference proteome</keyword>
<evidence type="ECO:0000313" key="2">
    <source>
        <dbReference type="Proteomes" id="UP000680304"/>
    </source>
</evidence>
<accession>A0ABQ4NBL5</accession>
<dbReference type="EMBL" id="BOVJ01000141">
    <property type="protein sequence ID" value="GIQ65616.1"/>
    <property type="molecule type" value="Genomic_DNA"/>
</dbReference>
<dbReference type="Proteomes" id="UP000680304">
    <property type="component" value="Unassembled WGS sequence"/>
</dbReference>
<sequence>MANNYANMERYEEAEDALVRYLEKDEEGQFLEEAEEMMELLHYELERPTKLKKSNRGKACMSTIRRECFLKKGNSRRR</sequence>
<gene>
    <name evidence="1" type="ORF">PACILC2_41840</name>
</gene>
<name>A0ABQ4NBL5_9BACL</name>
<reference evidence="1 2" key="1">
    <citation type="submission" date="2021-04" db="EMBL/GenBank/DDBJ databases">
        <title>Draft genome sequence of Paenibacillus cisolokensis, LC2-13A.</title>
        <authorList>
            <person name="Uke A."/>
            <person name="Chhe C."/>
            <person name="Baramee S."/>
            <person name="Kosugi A."/>
        </authorList>
    </citation>
    <scope>NUCLEOTIDE SEQUENCE [LARGE SCALE GENOMIC DNA]</scope>
    <source>
        <strain evidence="1 2">LC2-13A</strain>
    </source>
</reference>
<comment type="caution">
    <text evidence="1">The sequence shown here is derived from an EMBL/GenBank/DDBJ whole genome shotgun (WGS) entry which is preliminary data.</text>
</comment>
<evidence type="ECO:0008006" key="3">
    <source>
        <dbReference type="Google" id="ProtNLM"/>
    </source>
</evidence>
<protein>
    <recommendedName>
        <fullName evidence="3">Transcriptional regulator</fullName>
    </recommendedName>
</protein>
<organism evidence="1 2">
    <name type="scientific">Paenibacillus cisolokensis</name>
    <dbReference type="NCBI Taxonomy" id="1658519"/>
    <lineage>
        <taxon>Bacteria</taxon>
        <taxon>Bacillati</taxon>
        <taxon>Bacillota</taxon>
        <taxon>Bacilli</taxon>
        <taxon>Bacillales</taxon>
        <taxon>Paenibacillaceae</taxon>
        <taxon>Paenibacillus</taxon>
    </lineage>
</organism>
<proteinExistence type="predicted"/>
<evidence type="ECO:0000313" key="1">
    <source>
        <dbReference type="EMBL" id="GIQ65616.1"/>
    </source>
</evidence>